<keyword evidence="10 13" id="KW-0521">NADP</keyword>
<keyword evidence="7 13" id="KW-0479">Metal-binding</keyword>
<evidence type="ECO:0000313" key="18">
    <source>
        <dbReference type="EMBL" id="QWF70356.1"/>
    </source>
</evidence>
<evidence type="ECO:0000256" key="10">
    <source>
        <dbReference type="ARBA" id="ARBA00022857"/>
    </source>
</evidence>
<evidence type="ECO:0000256" key="1">
    <source>
        <dbReference type="ARBA" id="ARBA00002151"/>
    </source>
</evidence>
<dbReference type="PANTHER" id="PTHR38011">
    <property type="entry name" value="DIHYDROFOLATE REDUCTASE FAMILY PROTEIN (AFU_ORTHOLOGUE AFUA_8G06820)"/>
    <property type="match status" value="1"/>
</dbReference>
<evidence type="ECO:0000256" key="5">
    <source>
        <dbReference type="ARBA" id="ARBA00007417"/>
    </source>
</evidence>
<dbReference type="EC" id="1.1.1.193" evidence="13"/>
<feature type="binding site" evidence="15">
    <location>
        <position position="202"/>
    </location>
    <ligand>
        <name>NADP(+)</name>
        <dbReference type="ChEBI" id="CHEBI:58349"/>
    </ligand>
</feature>
<dbReference type="InterPro" id="IPR002125">
    <property type="entry name" value="CMP_dCMP_dom"/>
</dbReference>
<feature type="binding site" evidence="15">
    <location>
        <position position="209"/>
    </location>
    <ligand>
        <name>substrate</name>
    </ligand>
</feature>
<dbReference type="NCBIfam" id="TIGR00227">
    <property type="entry name" value="ribD_Cterm"/>
    <property type="match status" value="1"/>
</dbReference>
<comment type="cofactor">
    <cofactor evidence="13 16">
        <name>Zn(2+)</name>
        <dbReference type="ChEBI" id="CHEBI:29105"/>
    </cofactor>
    <text evidence="13 16">Binds 1 zinc ion.</text>
</comment>
<dbReference type="KEGG" id="mpad:KEF85_13575"/>
<comment type="catalytic activity">
    <reaction evidence="13">
        <text>2,5-diamino-6-hydroxy-4-(5-phosphoribosylamino)-pyrimidine + H2O + H(+) = 5-amino-6-(5-phospho-D-ribosylamino)uracil + NH4(+)</text>
        <dbReference type="Rhea" id="RHEA:21868"/>
        <dbReference type="ChEBI" id="CHEBI:15377"/>
        <dbReference type="ChEBI" id="CHEBI:15378"/>
        <dbReference type="ChEBI" id="CHEBI:28938"/>
        <dbReference type="ChEBI" id="CHEBI:58453"/>
        <dbReference type="ChEBI" id="CHEBI:58614"/>
        <dbReference type="EC" id="3.5.4.26"/>
    </reaction>
</comment>
<reference evidence="18" key="1">
    <citation type="submission" date="2021-04" db="EMBL/GenBank/DDBJ databases">
        <title>Draft genome sequence data of methanotrophic Methylovulum sp. strain S1L and Methylomonas sp. strain S2AM isolated from boreal lake water columns.</title>
        <authorList>
            <person name="Rissanen A.J."/>
            <person name="Mangayil R."/>
            <person name="Svenning M.M."/>
            <person name="Khanongnuch R."/>
        </authorList>
    </citation>
    <scope>NUCLEOTIDE SEQUENCE</scope>
    <source>
        <strain evidence="18">S2AM</strain>
    </source>
</reference>
<dbReference type="SUPFAM" id="SSF53597">
    <property type="entry name" value="Dihydrofolate reductase-like"/>
    <property type="match status" value="1"/>
</dbReference>
<dbReference type="CDD" id="cd01284">
    <property type="entry name" value="Riboflavin_deaminase-reductase"/>
    <property type="match status" value="1"/>
</dbReference>
<proteinExistence type="inferred from homology"/>
<feature type="binding site" evidence="15">
    <location>
        <position position="224"/>
    </location>
    <ligand>
        <name>NADP(+)</name>
        <dbReference type="ChEBI" id="CHEBI:58349"/>
    </ligand>
</feature>
<comment type="function">
    <text evidence="1 13">Converts 2,5-diamino-6-(ribosylamino)-4(3h)-pyrimidinone 5'-phosphate into 5-amino-6-(ribosylamino)-2,4(1h,3h)-pyrimidinedione 5'-phosphate.</text>
</comment>
<dbReference type="PIRSF" id="PIRSF006769">
    <property type="entry name" value="RibD"/>
    <property type="match status" value="1"/>
</dbReference>
<comment type="pathway">
    <text evidence="3 13">Cofactor biosynthesis; riboflavin biosynthesis; 5-amino-6-(D-ribitylamino)uracil from GTP: step 3/4.</text>
</comment>
<dbReference type="Pfam" id="PF00383">
    <property type="entry name" value="dCMP_cyt_deam_1"/>
    <property type="match status" value="1"/>
</dbReference>
<dbReference type="PROSITE" id="PS51747">
    <property type="entry name" value="CYT_DCMP_DEAMINASES_2"/>
    <property type="match status" value="1"/>
</dbReference>
<evidence type="ECO:0000256" key="14">
    <source>
        <dbReference type="PIRSR" id="PIRSR006769-1"/>
    </source>
</evidence>
<comment type="similarity">
    <text evidence="4 13">In the N-terminal section; belongs to the cytidine and deoxycytidylate deaminase family.</text>
</comment>
<dbReference type="RefSeq" id="WP_215581433.1">
    <property type="nucleotide sequence ID" value="NZ_CP073754.1"/>
</dbReference>
<evidence type="ECO:0000256" key="8">
    <source>
        <dbReference type="ARBA" id="ARBA00022801"/>
    </source>
</evidence>
<evidence type="ECO:0000256" key="15">
    <source>
        <dbReference type="PIRSR" id="PIRSR006769-2"/>
    </source>
</evidence>
<dbReference type="InterPro" id="IPR024072">
    <property type="entry name" value="DHFR-like_dom_sf"/>
</dbReference>
<evidence type="ECO:0000256" key="11">
    <source>
        <dbReference type="ARBA" id="ARBA00023002"/>
    </source>
</evidence>
<feature type="binding site" evidence="16">
    <location>
        <position position="86"/>
    </location>
    <ligand>
        <name>Zn(2+)</name>
        <dbReference type="ChEBI" id="CHEBI:29105"/>
        <note>catalytic</note>
    </ligand>
</feature>
<dbReference type="GO" id="GO:0046872">
    <property type="term" value="F:metal ion binding"/>
    <property type="evidence" value="ECO:0007669"/>
    <property type="project" value="UniProtKB-KW"/>
</dbReference>
<protein>
    <recommendedName>
        <fullName evidence="13">Riboflavin biosynthesis protein RibD</fullName>
    </recommendedName>
    <domain>
        <recommendedName>
            <fullName evidence="13">Diaminohydroxyphosphoribosylaminopyrimidine deaminase</fullName>
            <shortName evidence="13">DRAP deaminase</shortName>
            <ecNumber evidence="13">3.5.4.26</ecNumber>
        </recommendedName>
        <alternativeName>
            <fullName evidence="13">Riboflavin-specific deaminase</fullName>
        </alternativeName>
    </domain>
    <domain>
        <recommendedName>
            <fullName evidence="13">5-amino-6-(5-phosphoribosylamino)uracil reductase</fullName>
            <ecNumber evidence="13">1.1.1.193</ecNumber>
        </recommendedName>
        <alternativeName>
            <fullName evidence="13">HTP reductase</fullName>
        </alternativeName>
    </domain>
</protein>
<dbReference type="InterPro" id="IPR050765">
    <property type="entry name" value="Riboflavin_Biosynth_HTPR"/>
</dbReference>
<comment type="similarity">
    <text evidence="5 13">In the C-terminal section; belongs to the HTP reductase family.</text>
</comment>
<evidence type="ECO:0000256" key="6">
    <source>
        <dbReference type="ARBA" id="ARBA00022619"/>
    </source>
</evidence>
<dbReference type="Gene3D" id="3.40.140.10">
    <property type="entry name" value="Cytidine Deaminase, domain 2"/>
    <property type="match status" value="1"/>
</dbReference>
<feature type="active site" description="Proton donor" evidence="14">
    <location>
        <position position="55"/>
    </location>
</feature>
<feature type="binding site" evidence="16">
    <location>
        <position position="53"/>
    </location>
    <ligand>
        <name>Zn(2+)</name>
        <dbReference type="ChEBI" id="CHEBI:29105"/>
        <note>catalytic</note>
    </ligand>
</feature>
<dbReference type="FunFam" id="3.40.140.10:FF:000025">
    <property type="entry name" value="Riboflavin biosynthesis protein RibD"/>
    <property type="match status" value="1"/>
</dbReference>
<evidence type="ECO:0000256" key="13">
    <source>
        <dbReference type="PIRNR" id="PIRNR006769"/>
    </source>
</evidence>
<dbReference type="GO" id="GO:0050661">
    <property type="term" value="F:NADP binding"/>
    <property type="evidence" value="ECO:0007669"/>
    <property type="project" value="InterPro"/>
</dbReference>
<comment type="catalytic activity">
    <reaction evidence="13">
        <text>5-amino-6-(5-phospho-D-ribitylamino)uracil + NADP(+) = 5-amino-6-(5-phospho-D-ribosylamino)uracil + NADPH + H(+)</text>
        <dbReference type="Rhea" id="RHEA:17845"/>
        <dbReference type="ChEBI" id="CHEBI:15378"/>
        <dbReference type="ChEBI" id="CHEBI:57783"/>
        <dbReference type="ChEBI" id="CHEBI:58349"/>
        <dbReference type="ChEBI" id="CHEBI:58421"/>
        <dbReference type="ChEBI" id="CHEBI:58453"/>
        <dbReference type="EC" id="1.1.1.193"/>
    </reaction>
</comment>
<dbReference type="InterPro" id="IPR004794">
    <property type="entry name" value="Eubact_RibD"/>
</dbReference>
<evidence type="ECO:0000256" key="4">
    <source>
        <dbReference type="ARBA" id="ARBA00005259"/>
    </source>
</evidence>
<keyword evidence="19" id="KW-1185">Reference proteome</keyword>
<dbReference type="EMBL" id="CP073754">
    <property type="protein sequence ID" value="QWF70356.1"/>
    <property type="molecule type" value="Genomic_DNA"/>
</dbReference>
<dbReference type="InterPro" id="IPR002734">
    <property type="entry name" value="RibDG_C"/>
</dbReference>
<dbReference type="Proteomes" id="UP000676649">
    <property type="component" value="Chromosome"/>
</dbReference>
<name>A0A975R9M8_9GAMM</name>
<dbReference type="InterPro" id="IPR011549">
    <property type="entry name" value="RibD_C"/>
</dbReference>
<evidence type="ECO:0000256" key="2">
    <source>
        <dbReference type="ARBA" id="ARBA00004882"/>
    </source>
</evidence>
<keyword evidence="6 13" id="KW-0686">Riboflavin biosynthesis</keyword>
<gene>
    <name evidence="18" type="primary">ribD</name>
    <name evidence="18" type="ORF">KEF85_13575</name>
</gene>
<feature type="binding site" evidence="15">
    <location>
        <position position="198"/>
    </location>
    <ligand>
        <name>NADP(+)</name>
        <dbReference type="ChEBI" id="CHEBI:58349"/>
    </ligand>
</feature>
<accession>A0A975R9M8</accession>
<evidence type="ECO:0000256" key="3">
    <source>
        <dbReference type="ARBA" id="ARBA00004910"/>
    </source>
</evidence>
<dbReference type="NCBIfam" id="TIGR00326">
    <property type="entry name" value="eubact_ribD"/>
    <property type="match status" value="1"/>
</dbReference>
<dbReference type="Gene3D" id="3.40.430.10">
    <property type="entry name" value="Dihydrofolate Reductase, subunit A"/>
    <property type="match status" value="1"/>
</dbReference>
<keyword evidence="11 13" id="KW-0560">Oxidoreductase</keyword>
<keyword evidence="8 13" id="KW-0378">Hydrolase</keyword>
<evidence type="ECO:0000256" key="16">
    <source>
        <dbReference type="PIRSR" id="PIRSR006769-3"/>
    </source>
</evidence>
<feature type="binding site" evidence="15">
    <location>
        <position position="293"/>
    </location>
    <ligand>
        <name>substrate</name>
    </ligand>
</feature>
<evidence type="ECO:0000256" key="9">
    <source>
        <dbReference type="ARBA" id="ARBA00022833"/>
    </source>
</evidence>
<dbReference type="GO" id="GO:0009231">
    <property type="term" value="P:riboflavin biosynthetic process"/>
    <property type="evidence" value="ECO:0007669"/>
    <property type="project" value="UniProtKB-KW"/>
</dbReference>
<dbReference type="PANTHER" id="PTHR38011:SF7">
    <property type="entry name" value="2,5-DIAMINO-6-RIBOSYLAMINO-4(3H)-PYRIMIDINONE 5'-PHOSPHATE REDUCTASE"/>
    <property type="match status" value="1"/>
</dbReference>
<organism evidence="18 19">
    <name type="scientific">Methylomonas paludis</name>
    <dbReference type="NCBI Taxonomy" id="1173101"/>
    <lineage>
        <taxon>Bacteria</taxon>
        <taxon>Pseudomonadati</taxon>
        <taxon>Pseudomonadota</taxon>
        <taxon>Gammaproteobacteria</taxon>
        <taxon>Methylococcales</taxon>
        <taxon>Methylococcaceae</taxon>
        <taxon>Methylomonas</taxon>
    </lineage>
</organism>
<feature type="binding site" evidence="15">
    <location>
        <position position="172"/>
    </location>
    <ligand>
        <name>NADP(+)</name>
        <dbReference type="ChEBI" id="CHEBI:58349"/>
    </ligand>
</feature>
<evidence type="ECO:0000259" key="17">
    <source>
        <dbReference type="PROSITE" id="PS51747"/>
    </source>
</evidence>
<comment type="pathway">
    <text evidence="2 13">Cofactor biosynthesis; riboflavin biosynthesis; 5-amino-6-(D-ribitylamino)uracil from GTP: step 2/4.</text>
</comment>
<feature type="binding site" evidence="15">
    <location>
        <position position="206"/>
    </location>
    <ligand>
        <name>substrate</name>
    </ligand>
</feature>
<feature type="binding site" evidence="15">
    <location>
        <position position="170"/>
    </location>
    <ligand>
        <name>substrate</name>
    </ligand>
</feature>
<feature type="binding site" evidence="16">
    <location>
        <position position="77"/>
    </location>
    <ligand>
        <name>Zn(2+)</name>
        <dbReference type="ChEBI" id="CHEBI:29105"/>
        <note>catalytic</note>
    </ligand>
</feature>
<feature type="domain" description="CMP/dCMP-type deaminase" evidence="17">
    <location>
        <begin position="4"/>
        <end position="125"/>
    </location>
</feature>
<dbReference type="GO" id="GO:0008835">
    <property type="term" value="F:diaminohydroxyphosphoribosylaminopyrimidine deaminase activity"/>
    <property type="evidence" value="ECO:0007669"/>
    <property type="project" value="UniProtKB-EC"/>
</dbReference>
<sequence>MTNSDDAGFMARALNLATQGQYTTDPNPHVGCVLVKKGVIIAEGWTQRAGQAHAEIHALNKTHDARGATAYVTLEPCSHYGRTGPCCDALIDAGIGRVVVAMSDPNPLVSGQGLQKLRAAGISVEQGLLQQEAMQLNRGFFKRMQQGLPWITSKLAMSMDGRTALASGESRWITSAQSRQDVQRWRAASSAIITGIGTVLHDDPQLNARVDFDLVEPVTVVLDTHLRMPLTAKMLQNRSETWLFTCSDNLLKQRQLQDAGCKIWQVTAVNQRPNLHEVFKLLAAQQINTAWVEAGATLNGALLESNLVDEWLIYMATCILGDQGRGLFHLPGIQTMTQKKQLNLLNIRQIGPDLRLTFTSQTPT</sequence>
<dbReference type="AlphaFoldDB" id="A0A975R9M8"/>
<keyword evidence="9 13" id="KW-0862">Zinc</keyword>
<dbReference type="GO" id="GO:0008703">
    <property type="term" value="F:5-amino-6-(5-phosphoribosylamino)uracil reductase activity"/>
    <property type="evidence" value="ECO:0007669"/>
    <property type="project" value="UniProtKB-EC"/>
</dbReference>
<feature type="binding site" evidence="15">
    <location>
        <position position="186"/>
    </location>
    <ligand>
        <name>substrate</name>
    </ligand>
</feature>
<dbReference type="EC" id="3.5.4.26" evidence="13"/>
<dbReference type="SUPFAM" id="SSF53927">
    <property type="entry name" value="Cytidine deaminase-like"/>
    <property type="match status" value="1"/>
</dbReference>
<dbReference type="InterPro" id="IPR016193">
    <property type="entry name" value="Cytidine_deaminase-like"/>
</dbReference>
<evidence type="ECO:0000256" key="7">
    <source>
        <dbReference type="ARBA" id="ARBA00022723"/>
    </source>
</evidence>
<feature type="binding site" evidence="15">
    <location>
        <begin position="295"/>
        <end position="301"/>
    </location>
    <ligand>
        <name>NADP(+)</name>
        <dbReference type="ChEBI" id="CHEBI:58349"/>
    </ligand>
</feature>
<feature type="binding site" evidence="15">
    <location>
        <position position="156"/>
    </location>
    <ligand>
        <name>NADP(+)</name>
        <dbReference type="ChEBI" id="CHEBI:58349"/>
    </ligand>
</feature>
<dbReference type="Pfam" id="PF01872">
    <property type="entry name" value="RibD_C"/>
    <property type="match status" value="1"/>
</dbReference>
<evidence type="ECO:0000256" key="12">
    <source>
        <dbReference type="ARBA" id="ARBA00023268"/>
    </source>
</evidence>
<evidence type="ECO:0000313" key="19">
    <source>
        <dbReference type="Proteomes" id="UP000676649"/>
    </source>
</evidence>
<keyword evidence="12" id="KW-0511">Multifunctional enzyme</keyword>